<comment type="caution">
    <text evidence="1">The sequence shown here is derived from an EMBL/GenBank/DDBJ whole genome shotgun (WGS) entry which is preliminary data.</text>
</comment>
<evidence type="ECO:0000313" key="1">
    <source>
        <dbReference type="EMBL" id="POH63840.1"/>
    </source>
</evidence>
<gene>
    <name evidence="1" type="ORF">C3B59_10670</name>
</gene>
<evidence type="ECO:0000313" key="2">
    <source>
        <dbReference type="Proteomes" id="UP000237104"/>
    </source>
</evidence>
<sequence length="203" mass="22184">MAMTSRHDDDADNDLLEQLSEIMDRGESPTDDFLNKAPENRIAFDALTRFRSMAQNILDDDVASEPERDDSWVTGILSNIHREARAGRSIPVSHSSPKADLSLTEGAVRGLIRSAGDAVAGTFIGRCRLEGDVATPGSPVTVNVEASMFWGERMPQTAQHLREAITTSLLHHTELNIVAVNVTITDVHLRRNPKDEDSSAPNG</sequence>
<dbReference type="Proteomes" id="UP000237104">
    <property type="component" value="Unassembled WGS sequence"/>
</dbReference>
<dbReference type="EMBL" id="PPXF01000049">
    <property type="protein sequence ID" value="POH63840.1"/>
    <property type="molecule type" value="Genomic_DNA"/>
</dbReference>
<dbReference type="AlphaFoldDB" id="A0A2S3ZC76"/>
<evidence type="ECO:0008006" key="3">
    <source>
        <dbReference type="Google" id="ProtNLM"/>
    </source>
</evidence>
<organism evidence="1 2">
    <name type="scientific">Cryobacterium zongtaii</name>
    <dbReference type="NCBI Taxonomy" id="1259217"/>
    <lineage>
        <taxon>Bacteria</taxon>
        <taxon>Bacillati</taxon>
        <taxon>Actinomycetota</taxon>
        <taxon>Actinomycetes</taxon>
        <taxon>Micrococcales</taxon>
        <taxon>Microbacteriaceae</taxon>
        <taxon>Cryobacterium</taxon>
    </lineage>
</organism>
<accession>A0A2S3ZC76</accession>
<proteinExistence type="predicted"/>
<reference evidence="1 2" key="1">
    <citation type="submission" date="2018-01" db="EMBL/GenBank/DDBJ databases">
        <title>Cryobacterium sp. nov., from glaciers in China.</title>
        <authorList>
            <person name="Liu Q."/>
            <person name="Xin Y.-H."/>
        </authorList>
    </citation>
    <scope>NUCLEOTIDE SEQUENCE [LARGE SCALE GENOMIC DNA]</scope>
    <source>
        <strain evidence="1 2">TMB1-8</strain>
    </source>
</reference>
<name>A0A2S3ZC76_9MICO</name>
<protein>
    <recommendedName>
        <fullName evidence="3">Asp23/Gls24 family envelope stress response protein</fullName>
    </recommendedName>
</protein>